<evidence type="ECO:0000313" key="3">
    <source>
        <dbReference type="Proteomes" id="UP001501204"/>
    </source>
</evidence>
<accession>A0ABN2KSW8</accession>
<name>A0ABN2KSW8_9MICC</name>
<sequence length="105" mass="11454">MRTARPGRNHKGYDYHGRMTENASGSPDPDEQQTIGASSPEPGSGLDRDPDDWATGEEPMTSAQRSYLDTLAREAGEELPADLTKAEASKHIDRLQGESGRVQDQ</sequence>
<feature type="compositionally biased region" description="Basic and acidic residues" evidence="1">
    <location>
        <begin position="84"/>
        <end position="105"/>
    </location>
</feature>
<dbReference type="Proteomes" id="UP001501204">
    <property type="component" value="Unassembled WGS sequence"/>
</dbReference>
<comment type="caution">
    <text evidence="2">The sequence shown here is derived from an EMBL/GenBank/DDBJ whole genome shotgun (WGS) entry which is preliminary data.</text>
</comment>
<gene>
    <name evidence="2" type="ORF">GCM10009767_24920</name>
</gene>
<feature type="region of interest" description="Disordered" evidence="1">
    <location>
        <begin position="1"/>
        <end position="105"/>
    </location>
</feature>
<evidence type="ECO:0000256" key="1">
    <source>
        <dbReference type="SAM" id="MobiDB-lite"/>
    </source>
</evidence>
<organism evidence="2 3">
    <name type="scientific">Kocuria aegyptia</name>
    <dbReference type="NCBI Taxonomy" id="330943"/>
    <lineage>
        <taxon>Bacteria</taxon>
        <taxon>Bacillati</taxon>
        <taxon>Actinomycetota</taxon>
        <taxon>Actinomycetes</taxon>
        <taxon>Micrococcales</taxon>
        <taxon>Micrococcaceae</taxon>
        <taxon>Kocuria</taxon>
    </lineage>
</organism>
<evidence type="ECO:0000313" key="2">
    <source>
        <dbReference type="EMBL" id="GAA1765287.1"/>
    </source>
</evidence>
<proteinExistence type="predicted"/>
<evidence type="ECO:0008006" key="4">
    <source>
        <dbReference type="Google" id="ProtNLM"/>
    </source>
</evidence>
<reference evidence="2 3" key="1">
    <citation type="journal article" date="2019" name="Int. J. Syst. Evol. Microbiol.">
        <title>The Global Catalogue of Microorganisms (GCM) 10K type strain sequencing project: providing services to taxonomists for standard genome sequencing and annotation.</title>
        <authorList>
            <consortium name="The Broad Institute Genomics Platform"/>
            <consortium name="The Broad Institute Genome Sequencing Center for Infectious Disease"/>
            <person name="Wu L."/>
            <person name="Ma J."/>
        </authorList>
    </citation>
    <scope>NUCLEOTIDE SEQUENCE [LARGE SCALE GENOMIC DNA]</scope>
    <source>
        <strain evidence="2 3">JCM 14735</strain>
    </source>
</reference>
<keyword evidence="3" id="KW-1185">Reference proteome</keyword>
<dbReference type="EMBL" id="BAAAOA010000029">
    <property type="protein sequence ID" value="GAA1765287.1"/>
    <property type="molecule type" value="Genomic_DNA"/>
</dbReference>
<dbReference type="Pfam" id="PF11272">
    <property type="entry name" value="DUF3072"/>
    <property type="match status" value="1"/>
</dbReference>
<dbReference type="InterPro" id="IPR021425">
    <property type="entry name" value="DUF3072"/>
</dbReference>
<feature type="compositionally biased region" description="Basic residues" evidence="1">
    <location>
        <begin position="1"/>
        <end position="10"/>
    </location>
</feature>
<protein>
    <recommendedName>
        <fullName evidence="4">DUF3072 domain-containing protein</fullName>
    </recommendedName>
</protein>